<organism evidence="9 10">
    <name type="scientific">Sulfobacillus thermotolerans</name>
    <dbReference type="NCBI Taxonomy" id="338644"/>
    <lineage>
        <taxon>Bacteria</taxon>
        <taxon>Bacillati</taxon>
        <taxon>Bacillota</taxon>
        <taxon>Clostridia</taxon>
        <taxon>Eubacteriales</taxon>
        <taxon>Clostridiales Family XVII. Incertae Sedis</taxon>
        <taxon>Sulfobacillus</taxon>
    </lineage>
</organism>
<dbReference type="SUPFAM" id="SSF103473">
    <property type="entry name" value="MFS general substrate transporter"/>
    <property type="match status" value="1"/>
</dbReference>
<evidence type="ECO:0000256" key="2">
    <source>
        <dbReference type="ARBA" id="ARBA00022448"/>
    </source>
</evidence>
<keyword evidence="5 7" id="KW-0472">Membrane</keyword>
<keyword evidence="2" id="KW-0813">Transport</keyword>
<evidence type="ECO:0000256" key="3">
    <source>
        <dbReference type="ARBA" id="ARBA00022692"/>
    </source>
</evidence>
<feature type="region of interest" description="Disordered" evidence="6">
    <location>
        <begin position="209"/>
        <end position="229"/>
    </location>
</feature>
<comment type="subcellular location">
    <subcellularLocation>
        <location evidence="1">Cell membrane</location>
        <topology evidence="1">Multi-pass membrane protein</topology>
    </subcellularLocation>
</comment>
<feature type="transmembrane region" description="Helical" evidence="7">
    <location>
        <begin position="150"/>
        <end position="171"/>
    </location>
</feature>
<evidence type="ECO:0000256" key="5">
    <source>
        <dbReference type="ARBA" id="ARBA00023136"/>
    </source>
</evidence>
<feature type="transmembrane region" description="Helical" evidence="7">
    <location>
        <begin position="392"/>
        <end position="414"/>
    </location>
</feature>
<dbReference type="Proteomes" id="UP000325292">
    <property type="component" value="Chromosome"/>
</dbReference>
<protein>
    <submittedName>
        <fullName evidence="9">MFS transporter</fullName>
    </submittedName>
</protein>
<feature type="domain" description="Major facilitator superfamily (MFS) profile" evidence="8">
    <location>
        <begin position="19"/>
        <end position="417"/>
    </location>
</feature>
<feature type="transmembrane region" description="Helical" evidence="7">
    <location>
        <begin position="241"/>
        <end position="264"/>
    </location>
</feature>
<feature type="transmembrane region" description="Helical" evidence="7">
    <location>
        <begin position="183"/>
        <end position="203"/>
    </location>
</feature>
<dbReference type="Pfam" id="PF07690">
    <property type="entry name" value="MFS_1"/>
    <property type="match status" value="2"/>
</dbReference>
<evidence type="ECO:0000256" key="1">
    <source>
        <dbReference type="ARBA" id="ARBA00004651"/>
    </source>
</evidence>
<feature type="transmembrane region" description="Helical" evidence="7">
    <location>
        <begin position="55"/>
        <end position="75"/>
    </location>
</feature>
<keyword evidence="10" id="KW-1185">Reference proteome</keyword>
<feature type="transmembrane region" description="Helical" evidence="7">
    <location>
        <begin position="87"/>
        <end position="118"/>
    </location>
</feature>
<keyword evidence="4 7" id="KW-1133">Transmembrane helix</keyword>
<reference evidence="9 10" key="1">
    <citation type="journal article" date="2019" name="Sci. Rep.">
        <title>Sulfobacillus thermotolerans: new insights into resistance and metabolic capacities of acidophilic chemolithotrophs.</title>
        <authorList>
            <person name="Panyushkina A.E."/>
            <person name="Babenko V.V."/>
            <person name="Nikitina A.S."/>
            <person name="Selezneva O.V."/>
            <person name="Tsaplina I.A."/>
            <person name="Letarova M.A."/>
            <person name="Kostryukova E.S."/>
            <person name="Letarov A.V."/>
        </authorList>
    </citation>
    <scope>NUCLEOTIDE SEQUENCE [LARGE SCALE GENOMIC DNA]</scope>
    <source>
        <strain evidence="9 10">Kr1</strain>
    </source>
</reference>
<feature type="transmembrane region" description="Helical" evidence="7">
    <location>
        <begin position="366"/>
        <end position="386"/>
    </location>
</feature>
<evidence type="ECO:0000259" key="8">
    <source>
        <dbReference type="PROSITE" id="PS50850"/>
    </source>
</evidence>
<evidence type="ECO:0000256" key="4">
    <source>
        <dbReference type="ARBA" id="ARBA00022989"/>
    </source>
</evidence>
<name>A0ABN5GWY8_9FIRM</name>
<dbReference type="PANTHER" id="PTHR23520">
    <property type="entry name" value="TRANSPORTER, PUTATIVE (AFU_ORTHOLOGUE AFUA_3G04000)-RELATED"/>
    <property type="match status" value="1"/>
</dbReference>
<evidence type="ECO:0000313" key="10">
    <source>
        <dbReference type="Proteomes" id="UP000325292"/>
    </source>
</evidence>
<evidence type="ECO:0000256" key="7">
    <source>
        <dbReference type="SAM" id="Phobius"/>
    </source>
</evidence>
<dbReference type="RefSeq" id="WP_103376139.1">
    <property type="nucleotide sequence ID" value="NZ_CP133983.1"/>
</dbReference>
<evidence type="ECO:0000313" key="9">
    <source>
        <dbReference type="EMBL" id="AUW92870.1"/>
    </source>
</evidence>
<sequence length="424" mass="44989">MSSAPSPYTRKGWHSLGTVAQRLIAARFLRSIAQGALAVDFTLYLKARGWSAVDVGLLLMAGGLSGAVLSLLVGIVSDRIGRRLFLLIYEIGLTVGMAAIIIHPAAWIIVVTAAIFGFGRGANGSSGPFAPAEQAWLAQSIPGPRRGSVFSFNAGLQFWGMGIGSLLAAVLPHMIPGARGAQAYLPLFLLNLLMALINLAQIYSIHESPRHNAHPSESASKTDGVPEEHAIHRRENRALTLLAIVNTINALGIGLVAPLLPYWFNVKFGVGPAEIGPVYGLTFFLTGISSLIIGRVSESIGLIRSIVIPRLLGVVLLIGIPFMPSFTIAAVLYVVRSIVNRGSVGARQAFSLSLVRDKRRGFASSLNAVSWSLPAAVGPAVGGWFINMGSLVWPFIIAAGLQLGYVILFPTIMAQYEVKSPASP</sequence>
<dbReference type="Gene3D" id="1.20.1250.20">
    <property type="entry name" value="MFS general substrate transporter like domains"/>
    <property type="match status" value="2"/>
</dbReference>
<evidence type="ECO:0000256" key="6">
    <source>
        <dbReference type="SAM" id="MobiDB-lite"/>
    </source>
</evidence>
<gene>
    <name evidence="9" type="ORF">BXT84_01970</name>
</gene>
<dbReference type="PANTHER" id="PTHR23520:SF5">
    <property type="entry name" value="TRANSPORTER, PUTATIVE (AFU_ORTHOLOGUE AFUA_3G04000)-RELATED"/>
    <property type="match status" value="1"/>
</dbReference>
<proteinExistence type="predicted"/>
<dbReference type="InterPro" id="IPR011701">
    <property type="entry name" value="MFS"/>
</dbReference>
<dbReference type="EMBL" id="CP019454">
    <property type="protein sequence ID" value="AUW92870.1"/>
    <property type="molecule type" value="Genomic_DNA"/>
</dbReference>
<accession>A0ABN5GWY8</accession>
<feature type="transmembrane region" description="Helical" evidence="7">
    <location>
        <begin position="276"/>
        <end position="294"/>
    </location>
</feature>
<dbReference type="PROSITE" id="PS50850">
    <property type="entry name" value="MFS"/>
    <property type="match status" value="1"/>
</dbReference>
<feature type="transmembrane region" description="Helical" evidence="7">
    <location>
        <begin position="314"/>
        <end position="335"/>
    </location>
</feature>
<dbReference type="InterPro" id="IPR020846">
    <property type="entry name" value="MFS_dom"/>
</dbReference>
<dbReference type="InterPro" id="IPR036259">
    <property type="entry name" value="MFS_trans_sf"/>
</dbReference>
<keyword evidence="3 7" id="KW-0812">Transmembrane</keyword>